<evidence type="ECO:0000313" key="4">
    <source>
        <dbReference type="Proteomes" id="UP001315686"/>
    </source>
</evidence>
<evidence type="ECO:0000313" key="3">
    <source>
        <dbReference type="EMBL" id="MBT0957428.1"/>
    </source>
</evidence>
<accession>A0AAP2CNZ9</accession>
<dbReference type="Gene3D" id="3.10.450.160">
    <property type="entry name" value="inner membrane protein cigr"/>
    <property type="match status" value="1"/>
</dbReference>
<protein>
    <recommendedName>
        <fullName evidence="5">Regulator RcnB of Ni and Co efflux</fullName>
    </recommendedName>
</protein>
<feature type="compositionally biased region" description="Basic and acidic residues" evidence="1">
    <location>
        <begin position="28"/>
        <end position="44"/>
    </location>
</feature>
<feature type="compositionally biased region" description="Basic residues" evidence="1">
    <location>
        <begin position="64"/>
        <end position="79"/>
    </location>
</feature>
<evidence type="ECO:0008006" key="5">
    <source>
        <dbReference type="Google" id="ProtNLM"/>
    </source>
</evidence>
<comment type="caution">
    <text evidence="3">The sequence shown here is derived from an EMBL/GenBank/DDBJ whole genome shotgun (WGS) entry which is preliminary data.</text>
</comment>
<keyword evidence="4" id="KW-1185">Reference proteome</keyword>
<evidence type="ECO:0000256" key="1">
    <source>
        <dbReference type="SAM" id="MobiDB-lite"/>
    </source>
</evidence>
<keyword evidence="2" id="KW-0732">Signal</keyword>
<dbReference type="EMBL" id="JADQAZ010000002">
    <property type="protein sequence ID" value="MBT0957428.1"/>
    <property type="molecule type" value="Genomic_DNA"/>
</dbReference>
<dbReference type="Proteomes" id="UP001315686">
    <property type="component" value="Unassembled WGS sequence"/>
</dbReference>
<gene>
    <name evidence="3" type="ORF">IV417_08520</name>
</gene>
<name>A0AAP2CNZ9_9RHOB</name>
<sequence>MQKIIISTLIAVAVLGTSIPASAAPDGGRNEEARVLLKQKEQGKSNHSTGKTRKAEQKQAKAAQKARKSAAKEVRKRKAVGHRFKADEVKIVTNWQGRGLPRPRADQVYVIDGSDIYLAAAATLIVQSLLN</sequence>
<organism evidence="3 4">
    <name type="scientific">Harenicola maris</name>
    <dbReference type="NCBI Taxonomy" id="2841044"/>
    <lineage>
        <taxon>Bacteria</taxon>
        <taxon>Pseudomonadati</taxon>
        <taxon>Pseudomonadota</taxon>
        <taxon>Alphaproteobacteria</taxon>
        <taxon>Rhodobacterales</taxon>
        <taxon>Paracoccaceae</taxon>
        <taxon>Harenicola</taxon>
    </lineage>
</organism>
<feature type="chain" id="PRO_5042879471" description="Regulator RcnB of Ni and Co efflux" evidence="2">
    <location>
        <begin position="24"/>
        <end position="131"/>
    </location>
</feature>
<reference evidence="3 4" key="1">
    <citation type="journal article" date="2021" name="Arch. Microbiol.">
        <title>Harenicola maris gen. nov., sp. nov. isolated from the Sea of Japan shallow sediments.</title>
        <authorList>
            <person name="Romanenko L.A."/>
            <person name="Kurilenko V.V."/>
            <person name="Chernysheva N.Y."/>
            <person name="Tekutyeva L.A."/>
            <person name="Velansky P.V."/>
            <person name="Svetashev V.I."/>
            <person name="Isaeva M.P."/>
        </authorList>
    </citation>
    <scope>NUCLEOTIDE SEQUENCE [LARGE SCALE GENOMIC DNA]</scope>
    <source>
        <strain evidence="3 4">KMM 3653</strain>
    </source>
</reference>
<feature type="region of interest" description="Disordered" evidence="1">
    <location>
        <begin position="21"/>
        <end position="79"/>
    </location>
</feature>
<evidence type="ECO:0000256" key="2">
    <source>
        <dbReference type="SAM" id="SignalP"/>
    </source>
</evidence>
<proteinExistence type="predicted"/>
<feature type="signal peptide" evidence="2">
    <location>
        <begin position="1"/>
        <end position="23"/>
    </location>
</feature>
<dbReference type="AlphaFoldDB" id="A0AAP2CNZ9"/>
<dbReference type="RefSeq" id="WP_327793662.1">
    <property type="nucleotide sequence ID" value="NZ_JADQAZ010000002.1"/>
</dbReference>